<dbReference type="PANTHER" id="PTHR12015:SF210">
    <property type="entry name" value="C-X-C MOTIF CHEMOKINE 9"/>
    <property type="match status" value="1"/>
</dbReference>
<dbReference type="STRING" id="10020.ENSDORP00000013252"/>
<evidence type="ECO:0000256" key="7">
    <source>
        <dbReference type="SAM" id="MobiDB-lite"/>
    </source>
</evidence>
<dbReference type="CDD" id="cd00273">
    <property type="entry name" value="Chemokine_CXC"/>
    <property type="match status" value="1"/>
</dbReference>
<dbReference type="InterPro" id="IPR018048">
    <property type="entry name" value="Chemokine_CXC_CS"/>
</dbReference>
<dbReference type="CTD" id="4283"/>
<keyword evidence="6" id="KW-0145">Chemotaxis</keyword>
<keyword evidence="4 6" id="KW-0964">Secreted</keyword>
<name>A0A1S3FID3_DIPOR</name>
<dbReference type="FunCoup" id="A0A1S3FID3">
    <property type="interactions" value="505"/>
</dbReference>
<gene>
    <name evidence="10" type="primary">Cxcl9</name>
</gene>
<feature type="signal peptide" evidence="6">
    <location>
        <begin position="1"/>
        <end position="21"/>
    </location>
</feature>
<dbReference type="Pfam" id="PF00048">
    <property type="entry name" value="IL8"/>
    <property type="match status" value="1"/>
</dbReference>
<feature type="region of interest" description="Disordered" evidence="7">
    <location>
        <begin position="95"/>
        <end position="114"/>
    </location>
</feature>
<evidence type="ECO:0000256" key="1">
    <source>
        <dbReference type="ARBA" id="ARBA00004613"/>
    </source>
</evidence>
<proteinExistence type="inferred from homology"/>
<dbReference type="FunFam" id="2.40.50.40:FF:000004">
    <property type="entry name" value="C-X-C motif chemokine"/>
    <property type="match status" value="1"/>
</dbReference>
<dbReference type="Proteomes" id="UP000081671">
    <property type="component" value="Unplaced"/>
</dbReference>
<sequence length="144" mass="16519">MERGIPLLLGIILLLLFGVQGTPVIRNQHCTCINTKQERINPKSVKDLKKFAASPFCEQTEIIATLENGVQTCLDPESIHVKRLLKNWEKQISQKKSRRKGRNSKNSRKFKGLKNPNTVIKGRLYKGLRYQQVLCVCMFLIVLK</sequence>
<dbReference type="GO" id="GO:0005615">
    <property type="term" value="C:extracellular space"/>
    <property type="evidence" value="ECO:0007669"/>
    <property type="project" value="UniProtKB-UniRule"/>
</dbReference>
<dbReference type="GO" id="GO:0006952">
    <property type="term" value="P:defense response"/>
    <property type="evidence" value="ECO:0007669"/>
    <property type="project" value="InterPro"/>
</dbReference>
<accession>A0A1S3FID3</accession>
<keyword evidence="5" id="KW-1015">Disulfide bond</keyword>
<evidence type="ECO:0000256" key="3">
    <source>
        <dbReference type="ARBA" id="ARBA00022514"/>
    </source>
</evidence>
<dbReference type="GO" id="GO:0006955">
    <property type="term" value="P:immune response"/>
    <property type="evidence" value="ECO:0007669"/>
    <property type="project" value="InterPro"/>
</dbReference>
<keyword evidence="9" id="KW-1185">Reference proteome</keyword>
<dbReference type="InterPro" id="IPR036048">
    <property type="entry name" value="Interleukin_8-like_sf"/>
</dbReference>
<evidence type="ECO:0000313" key="9">
    <source>
        <dbReference type="Proteomes" id="UP000081671"/>
    </source>
</evidence>
<dbReference type="InterPro" id="IPR033899">
    <property type="entry name" value="CXC_Chemokine_domain"/>
</dbReference>
<dbReference type="OrthoDB" id="9948647at2759"/>
<feature type="compositionally biased region" description="Basic residues" evidence="7">
    <location>
        <begin position="95"/>
        <end position="112"/>
    </location>
</feature>
<feature type="domain" description="Chemokine interleukin-8-like" evidence="8">
    <location>
        <begin position="27"/>
        <end position="88"/>
    </location>
</feature>
<evidence type="ECO:0000256" key="4">
    <source>
        <dbReference type="ARBA" id="ARBA00022525"/>
    </source>
</evidence>
<dbReference type="KEGG" id="dord:105988566"/>
<evidence type="ECO:0000256" key="6">
    <source>
        <dbReference type="RuleBase" id="RU361149"/>
    </source>
</evidence>
<dbReference type="GeneID" id="105988566"/>
<dbReference type="PRINTS" id="PR00437">
    <property type="entry name" value="SMALLCYTKCXC"/>
</dbReference>
<dbReference type="InterPro" id="IPR001811">
    <property type="entry name" value="Chemokine_IL8-like_dom"/>
</dbReference>
<feature type="chain" id="PRO_5010003201" description="C-X-C motif chemokine" evidence="6">
    <location>
        <begin position="22"/>
        <end position="144"/>
    </location>
</feature>
<dbReference type="RefSeq" id="XP_012875662.1">
    <property type="nucleotide sequence ID" value="XM_013020208.1"/>
</dbReference>
<dbReference type="SUPFAM" id="SSF54117">
    <property type="entry name" value="Interleukin 8-like chemokines"/>
    <property type="match status" value="1"/>
</dbReference>
<dbReference type="SMART" id="SM00199">
    <property type="entry name" value="SCY"/>
    <property type="match status" value="1"/>
</dbReference>
<comment type="subcellular location">
    <subcellularLocation>
        <location evidence="1 6">Secreted</location>
    </subcellularLocation>
</comment>
<keyword evidence="3 6" id="KW-0202">Cytokine</keyword>
<reference evidence="10" key="1">
    <citation type="submission" date="2025-08" db="UniProtKB">
        <authorList>
            <consortium name="RefSeq"/>
        </authorList>
    </citation>
    <scope>IDENTIFICATION</scope>
    <source>
        <tissue evidence="10">Kidney</tissue>
    </source>
</reference>
<dbReference type="AlphaFoldDB" id="A0A1S3FID3"/>
<dbReference type="Gene3D" id="2.40.50.40">
    <property type="match status" value="1"/>
</dbReference>
<dbReference type="PANTHER" id="PTHR12015">
    <property type="entry name" value="SMALL INDUCIBLE CYTOKINE A"/>
    <property type="match status" value="1"/>
</dbReference>
<dbReference type="InterPro" id="IPR039809">
    <property type="entry name" value="Chemokine_b/g/d"/>
</dbReference>
<evidence type="ECO:0000259" key="8">
    <source>
        <dbReference type="SMART" id="SM00199"/>
    </source>
</evidence>
<dbReference type="GO" id="GO:0008009">
    <property type="term" value="F:chemokine activity"/>
    <property type="evidence" value="ECO:0007669"/>
    <property type="project" value="InterPro"/>
</dbReference>
<dbReference type="PROSITE" id="PS00471">
    <property type="entry name" value="SMALL_CYTOKINES_CXC"/>
    <property type="match status" value="1"/>
</dbReference>
<keyword evidence="6" id="KW-0732">Signal</keyword>
<evidence type="ECO:0000256" key="2">
    <source>
        <dbReference type="ARBA" id="ARBA00010665"/>
    </source>
</evidence>
<organism evidence="9 10">
    <name type="scientific">Dipodomys ordii</name>
    <name type="common">Ord's kangaroo rat</name>
    <dbReference type="NCBI Taxonomy" id="10020"/>
    <lineage>
        <taxon>Eukaryota</taxon>
        <taxon>Metazoa</taxon>
        <taxon>Chordata</taxon>
        <taxon>Craniata</taxon>
        <taxon>Vertebrata</taxon>
        <taxon>Euteleostomi</taxon>
        <taxon>Mammalia</taxon>
        <taxon>Eutheria</taxon>
        <taxon>Euarchontoglires</taxon>
        <taxon>Glires</taxon>
        <taxon>Rodentia</taxon>
        <taxon>Castorimorpha</taxon>
        <taxon>Heteromyidae</taxon>
        <taxon>Dipodomyinae</taxon>
        <taxon>Dipodomys</taxon>
    </lineage>
</organism>
<comment type="similarity">
    <text evidence="2 6">Belongs to the intercrine alpha (chemokine CxC) family.</text>
</comment>
<dbReference type="InParanoid" id="A0A1S3FID3"/>
<dbReference type="PRINTS" id="PR00436">
    <property type="entry name" value="INTERLEUKIN8"/>
</dbReference>
<evidence type="ECO:0000256" key="5">
    <source>
        <dbReference type="ARBA" id="ARBA00023157"/>
    </source>
</evidence>
<evidence type="ECO:0000313" key="10">
    <source>
        <dbReference type="RefSeq" id="XP_012875662.1"/>
    </source>
</evidence>
<dbReference type="InterPro" id="IPR001089">
    <property type="entry name" value="Chemokine_CXC"/>
</dbReference>
<protein>
    <recommendedName>
        <fullName evidence="6">C-X-C motif chemokine</fullName>
    </recommendedName>
</protein>